<dbReference type="InterPro" id="IPR027417">
    <property type="entry name" value="P-loop_NTPase"/>
</dbReference>
<feature type="coiled-coil region" evidence="1">
    <location>
        <begin position="414"/>
        <end position="469"/>
    </location>
</feature>
<dbReference type="InterPro" id="IPR003959">
    <property type="entry name" value="ATPase_AAA_core"/>
</dbReference>
<dbReference type="Proteomes" id="UP000641152">
    <property type="component" value="Unassembled WGS sequence"/>
</dbReference>
<feature type="domain" description="ATPase AAA-type core" evidence="2">
    <location>
        <begin position="35"/>
        <end position="374"/>
    </location>
</feature>
<evidence type="ECO:0000259" key="2">
    <source>
        <dbReference type="Pfam" id="PF13304"/>
    </source>
</evidence>
<evidence type="ECO:0000256" key="1">
    <source>
        <dbReference type="SAM" id="Coils"/>
    </source>
</evidence>
<dbReference type="PANTHER" id="PTHR32182:SF23">
    <property type="entry name" value="ATP BINDING PROTEIN"/>
    <property type="match status" value="1"/>
</dbReference>
<keyword evidence="1" id="KW-0175">Coiled coil</keyword>
<keyword evidence="4" id="KW-1185">Reference proteome</keyword>
<organism evidence="3 4">
    <name type="scientific">Methylomonas fluvii</name>
    <dbReference type="NCBI Taxonomy" id="1854564"/>
    <lineage>
        <taxon>Bacteria</taxon>
        <taxon>Pseudomonadati</taxon>
        <taxon>Pseudomonadota</taxon>
        <taxon>Gammaproteobacteria</taxon>
        <taxon>Methylococcales</taxon>
        <taxon>Methylococcaceae</taxon>
        <taxon>Methylomonas</taxon>
    </lineage>
</organism>
<proteinExistence type="predicted"/>
<dbReference type="RefSeq" id="WP_192393052.1">
    <property type="nucleotide sequence ID" value="NZ_CAJHIU010000001.1"/>
</dbReference>
<dbReference type="Pfam" id="PF13304">
    <property type="entry name" value="AAA_21"/>
    <property type="match status" value="1"/>
</dbReference>
<sequence length="472" mass="53605">MYIKQLTLNNFRGFTDLAIPFMDEARDGQPSKTVVLIGNNGAGKTAILDALKINLSWLVARINRTNGNGSPISDSDIHNGQPYADIGLQLQYQEDLYFWRVAKTSRGSSKISSSLLHDASRLALSFQAQLALAPTSAALPLIAYYPVERVVLDIPLKIKTRHSFGQLDGYDNALQQGVDFRRFFEWFRDREDYENEAQIQKISDIFDKFRNQPVPAQYSNIDDYMASLYGDEYQNMMLTFKFNTIDKVNASTKDRQLNAVRSAINSFMPQFEMLRIQRKPRLQMLVEKHGKTLDVTQLSQGEKSMMALVGDIARRLAIMNPALENPLEGYGIVLIDEIDLHLHPNWQRAIIGNLNKTFPNCQFVLSTHSPIVISESPDLLCYSLDNGVLQKLDNLYGMDVNQVLLQDMDADIRNANIQEAFDDLRDNLQDGKLEEAKTLLADLEQKISIDNLELNKAKLLIRRLEAQRAANR</sequence>
<evidence type="ECO:0000313" key="3">
    <source>
        <dbReference type="EMBL" id="MBD9360284.1"/>
    </source>
</evidence>
<evidence type="ECO:0000313" key="4">
    <source>
        <dbReference type="Proteomes" id="UP000641152"/>
    </source>
</evidence>
<dbReference type="SUPFAM" id="SSF52540">
    <property type="entry name" value="P-loop containing nucleoside triphosphate hydrolases"/>
    <property type="match status" value="1"/>
</dbReference>
<dbReference type="PANTHER" id="PTHR32182">
    <property type="entry name" value="DNA REPLICATION AND REPAIR PROTEIN RECF"/>
    <property type="match status" value="1"/>
</dbReference>
<dbReference type="Gene3D" id="3.40.50.300">
    <property type="entry name" value="P-loop containing nucleotide triphosphate hydrolases"/>
    <property type="match status" value="1"/>
</dbReference>
<name>A0ABR9DB14_9GAMM</name>
<protein>
    <submittedName>
        <fullName evidence="3">AAA family ATPase</fullName>
    </submittedName>
</protein>
<reference evidence="3 4" key="1">
    <citation type="submission" date="2020-09" db="EMBL/GenBank/DDBJ databases">
        <title>Methylomonas albis sp. nov. and Methylomonas fluvii sp. nov.: Two cold-adapted methanotrophs from the River Elbe and an amended description of Methylovulum psychrotolerans strain Eb1.</title>
        <authorList>
            <person name="Bussmann I.K."/>
            <person name="Klings K.-W."/>
            <person name="Warnstedt J."/>
            <person name="Hoppert M."/>
            <person name="Saborowski A."/>
            <person name="Horn F."/>
            <person name="Liebner S."/>
        </authorList>
    </citation>
    <scope>NUCLEOTIDE SEQUENCE [LARGE SCALE GENOMIC DNA]</scope>
    <source>
        <strain evidence="3 4">EbB</strain>
    </source>
</reference>
<gene>
    <name evidence="3" type="ORF">EBB_06995</name>
</gene>
<comment type="caution">
    <text evidence="3">The sequence shown here is derived from an EMBL/GenBank/DDBJ whole genome shotgun (WGS) entry which is preliminary data.</text>
</comment>
<dbReference type="EMBL" id="JACXST010000001">
    <property type="protein sequence ID" value="MBD9360284.1"/>
    <property type="molecule type" value="Genomic_DNA"/>
</dbReference>
<accession>A0ABR9DB14</accession>